<organism evidence="2 3">
    <name type="scientific">Lactuca virosa</name>
    <dbReference type="NCBI Taxonomy" id="75947"/>
    <lineage>
        <taxon>Eukaryota</taxon>
        <taxon>Viridiplantae</taxon>
        <taxon>Streptophyta</taxon>
        <taxon>Embryophyta</taxon>
        <taxon>Tracheophyta</taxon>
        <taxon>Spermatophyta</taxon>
        <taxon>Magnoliopsida</taxon>
        <taxon>eudicotyledons</taxon>
        <taxon>Gunneridae</taxon>
        <taxon>Pentapetalae</taxon>
        <taxon>asterids</taxon>
        <taxon>campanulids</taxon>
        <taxon>Asterales</taxon>
        <taxon>Asteraceae</taxon>
        <taxon>Cichorioideae</taxon>
        <taxon>Cichorieae</taxon>
        <taxon>Lactucinae</taxon>
        <taxon>Lactuca</taxon>
    </lineage>
</organism>
<accession>A0AAU9PCI4</accession>
<name>A0AAU9PCI4_9ASTR</name>
<proteinExistence type="predicted"/>
<reference evidence="2 3" key="1">
    <citation type="submission" date="2022-01" db="EMBL/GenBank/DDBJ databases">
        <authorList>
            <person name="Xiong W."/>
            <person name="Schranz E."/>
        </authorList>
    </citation>
    <scope>NUCLEOTIDE SEQUENCE [LARGE SCALE GENOMIC DNA]</scope>
</reference>
<comment type="caution">
    <text evidence="2">The sequence shown here is derived from an EMBL/GenBank/DDBJ whole genome shotgun (WGS) entry which is preliminary data.</text>
</comment>
<dbReference type="EMBL" id="CAKMRJ010005523">
    <property type="protein sequence ID" value="CAH1447557.1"/>
    <property type="molecule type" value="Genomic_DNA"/>
</dbReference>
<keyword evidence="3" id="KW-1185">Reference proteome</keyword>
<sequence>MSLLSRRGSEDHVWLVVNSSSDVSQLLHVTPLRRMLVAVPLVGVCVRNTTLILYLLSHMLLLRLSITTTRKRWRWGGLRWPGEPGVVGTYSVPPSVPSGALSVAGPSYLCAAEKGKQMARAWSAGNSPSSSDSDVAAQSIDAMHVAIKAFSETDFTSYLLLGKLGLADLRQLCSEDEKHVSDGGAGGATSTQPRHS</sequence>
<evidence type="ECO:0000313" key="2">
    <source>
        <dbReference type="EMBL" id="CAH1447557.1"/>
    </source>
</evidence>
<evidence type="ECO:0000256" key="1">
    <source>
        <dbReference type="SAM" id="MobiDB-lite"/>
    </source>
</evidence>
<protein>
    <submittedName>
        <fullName evidence="2">Uncharacterized protein</fullName>
    </submittedName>
</protein>
<dbReference type="AlphaFoldDB" id="A0AAU9PCI4"/>
<gene>
    <name evidence="2" type="ORF">LVIROSA_LOCUS33159</name>
</gene>
<feature type="region of interest" description="Disordered" evidence="1">
    <location>
        <begin position="176"/>
        <end position="196"/>
    </location>
</feature>
<evidence type="ECO:0000313" key="3">
    <source>
        <dbReference type="Proteomes" id="UP001157418"/>
    </source>
</evidence>
<dbReference type="Proteomes" id="UP001157418">
    <property type="component" value="Unassembled WGS sequence"/>
</dbReference>